<reference evidence="2 3" key="1">
    <citation type="submission" date="2019-09" db="EMBL/GenBank/DDBJ databases">
        <authorList>
            <person name="Park J.-S."/>
            <person name="Choi H.-J."/>
        </authorList>
    </citation>
    <scope>NUCLEOTIDE SEQUENCE [LARGE SCALE GENOMIC DNA]</scope>
    <source>
        <strain evidence="2 3">176SS1-4</strain>
    </source>
</reference>
<dbReference type="InterPro" id="IPR036108">
    <property type="entry name" value="4pyrrol_syn_uPrphyn_synt_sf"/>
</dbReference>
<protein>
    <submittedName>
        <fullName evidence="2">Uroporphyrinogen-III synthase</fullName>
    </submittedName>
</protein>
<dbReference type="GO" id="GO:0004852">
    <property type="term" value="F:uroporphyrinogen-III synthase activity"/>
    <property type="evidence" value="ECO:0007669"/>
    <property type="project" value="InterPro"/>
</dbReference>
<feature type="domain" description="Tetrapyrrole biosynthesis uroporphyrinogen III synthase" evidence="1">
    <location>
        <begin position="28"/>
        <end position="220"/>
    </location>
</feature>
<evidence type="ECO:0000313" key="2">
    <source>
        <dbReference type="EMBL" id="KAA9006751.1"/>
    </source>
</evidence>
<evidence type="ECO:0000313" key="3">
    <source>
        <dbReference type="Proteomes" id="UP000326554"/>
    </source>
</evidence>
<dbReference type="Gene3D" id="3.40.50.10090">
    <property type="match status" value="2"/>
</dbReference>
<evidence type="ECO:0000259" key="1">
    <source>
        <dbReference type="Pfam" id="PF02602"/>
    </source>
</evidence>
<dbReference type="EMBL" id="VYQE01000004">
    <property type="protein sequence ID" value="KAA9006751.1"/>
    <property type="molecule type" value="Genomic_DNA"/>
</dbReference>
<dbReference type="Pfam" id="PF02602">
    <property type="entry name" value="HEM4"/>
    <property type="match status" value="1"/>
</dbReference>
<organism evidence="2 3">
    <name type="scientific">Histidinibacterium aquaticum</name>
    <dbReference type="NCBI Taxonomy" id="2613962"/>
    <lineage>
        <taxon>Bacteria</taxon>
        <taxon>Pseudomonadati</taxon>
        <taxon>Pseudomonadota</taxon>
        <taxon>Alphaproteobacteria</taxon>
        <taxon>Rhodobacterales</taxon>
        <taxon>Paracoccaceae</taxon>
        <taxon>Histidinibacterium</taxon>
    </lineage>
</organism>
<dbReference type="SUPFAM" id="SSF69618">
    <property type="entry name" value="HemD-like"/>
    <property type="match status" value="1"/>
</dbReference>
<proteinExistence type="predicted"/>
<gene>
    <name evidence="2" type="ORF">F3S47_13300</name>
</gene>
<sequence length="237" mass="24998">MARPMPALLLTRPEDQSERFARQLGDAGPVVISPLLRIEPLSPDLPSARTLVLTSLRGAEAAARLNVPQGTPALCVGEATAEAARLAGLDARAAAGDAEALYYEILSLQPPTPLLHLRGRHARGDLARRLTEAGLPTEERIVYEQTPLPLSEEARRLLAGAEPVVVPLFSPRTAELLAAEGPFAAPLLVVAMSPAVAEAVVSLHPAQCRVAPHPSASDMLALTREVLERGRGSHASA</sequence>
<dbReference type="CDD" id="cd06578">
    <property type="entry name" value="HemD"/>
    <property type="match status" value="1"/>
</dbReference>
<dbReference type="InterPro" id="IPR003754">
    <property type="entry name" value="4pyrrol_synth_uPrphyn_synth"/>
</dbReference>
<dbReference type="GO" id="GO:0033014">
    <property type="term" value="P:tetrapyrrole biosynthetic process"/>
    <property type="evidence" value="ECO:0007669"/>
    <property type="project" value="InterPro"/>
</dbReference>
<accession>A0A5J5GF66</accession>
<name>A0A5J5GF66_9RHOB</name>
<dbReference type="AlphaFoldDB" id="A0A5J5GF66"/>
<comment type="caution">
    <text evidence="2">The sequence shown here is derived from an EMBL/GenBank/DDBJ whole genome shotgun (WGS) entry which is preliminary data.</text>
</comment>
<dbReference type="Proteomes" id="UP000326554">
    <property type="component" value="Unassembled WGS sequence"/>
</dbReference>
<keyword evidence="3" id="KW-1185">Reference proteome</keyword>